<dbReference type="InterPro" id="IPR035368">
    <property type="entry name" value="Nrap_D3"/>
</dbReference>
<dbReference type="GO" id="GO:0032040">
    <property type="term" value="C:small-subunit processome"/>
    <property type="evidence" value="ECO:0007669"/>
    <property type="project" value="TreeGrafter"/>
</dbReference>
<name>A0A9X6NJT7_HYPEX</name>
<dbReference type="InterPro" id="IPR035369">
    <property type="entry name" value="Nrap_D4"/>
</dbReference>
<dbReference type="InterPro" id="IPR035370">
    <property type="entry name" value="Nrap_D5"/>
</dbReference>
<dbReference type="GO" id="GO:0006409">
    <property type="term" value="P:tRNA export from nucleus"/>
    <property type="evidence" value="ECO:0007669"/>
    <property type="project" value="TreeGrafter"/>
</dbReference>
<dbReference type="GO" id="GO:0003723">
    <property type="term" value="F:RNA binding"/>
    <property type="evidence" value="ECO:0007669"/>
    <property type="project" value="UniProtKB-KW"/>
</dbReference>
<keyword evidence="1" id="KW-0694">RNA-binding</keyword>
<evidence type="ECO:0000259" key="4">
    <source>
        <dbReference type="Pfam" id="PF17406"/>
    </source>
</evidence>
<reference evidence="7" key="1">
    <citation type="submission" date="2017-01" db="EMBL/GenBank/DDBJ databases">
        <title>Comparative genomics of anhydrobiosis in the tardigrade Hypsibius dujardini.</title>
        <authorList>
            <person name="Yoshida Y."/>
            <person name="Koutsovoulos G."/>
            <person name="Laetsch D."/>
            <person name="Stevens L."/>
            <person name="Kumar S."/>
            <person name="Horikawa D."/>
            <person name="Ishino K."/>
            <person name="Komine S."/>
            <person name="Tomita M."/>
            <person name="Blaxter M."/>
            <person name="Arakawa K."/>
        </authorList>
    </citation>
    <scope>NUCLEOTIDE SEQUENCE [LARGE SCALE GENOMIC DNA]</scope>
    <source>
        <strain evidence="7">Z151</strain>
    </source>
</reference>
<comment type="similarity">
    <text evidence="1">Belongs to the NRAP family.</text>
</comment>
<organism evidence="6 7">
    <name type="scientific">Hypsibius exemplaris</name>
    <name type="common">Freshwater tardigrade</name>
    <dbReference type="NCBI Taxonomy" id="2072580"/>
    <lineage>
        <taxon>Eukaryota</taxon>
        <taxon>Metazoa</taxon>
        <taxon>Ecdysozoa</taxon>
        <taxon>Tardigrada</taxon>
        <taxon>Eutardigrada</taxon>
        <taxon>Parachela</taxon>
        <taxon>Hypsibioidea</taxon>
        <taxon>Hypsibiidae</taxon>
        <taxon>Hypsibius</taxon>
    </lineage>
</organism>
<evidence type="ECO:0000313" key="6">
    <source>
        <dbReference type="EMBL" id="OWA54268.1"/>
    </source>
</evidence>
<feature type="domain" description="Nrap protein" evidence="3">
    <location>
        <begin position="201"/>
        <end position="378"/>
    </location>
</feature>
<dbReference type="GO" id="GO:0006364">
    <property type="term" value="P:rRNA processing"/>
    <property type="evidence" value="ECO:0007669"/>
    <property type="project" value="TreeGrafter"/>
</dbReference>
<feature type="domain" description="Nrap protein" evidence="2">
    <location>
        <begin position="17"/>
        <end position="168"/>
    </location>
</feature>
<dbReference type="Proteomes" id="UP000192578">
    <property type="component" value="Unassembled WGS sequence"/>
</dbReference>
<dbReference type="InterPro" id="IPR005554">
    <property type="entry name" value="NOL6/Upt22"/>
</dbReference>
<sequence>MEDQLHLLNLKMAAWSREFDHIFHIVNADAALQSVARQHNSTSDVSDFIQTAGPHIKTIIVEALGRRAVKVEMTYGPLPDSKTPSSPIALTFGVVLSKHDFKDTLDRGPEANTAAASKFRQFWGDAASKLRRFPDGSMAEGVSWPATTESEKRMICGDIVRQALRRHAAIGKTSVVYVGNLWDDVLKLQRVKFPPQMPVRSPTAEEYFSQIKYLYDCLSEDLRKMADLPLNIVSIRSTSPVVRSTEVFPPIPAALSADKVQAERQPYLQTIPVQVVMEGSAKWPNERNAVARLKTAFQLKLMEHLKGLDYFVTVADVEALRVWKAGYCFTVEVVYLGEVPLSRKVVLPDGRLKLEDTPQFLILKEKFDLNPKLASAIGGVVGQDESFGTACRIAKRWISSQLLHHYVPDEAVELIMAQIYVRPQPLETPAVPDVAFLRFLSLIATHDWHKSPLIVDFKKDMTHAEIAAIKADFTDKRKSFPLMSIITHFDATSHWTRKGPSAVILKRLGLLAKVSLLTAEAGRLSGTAFDPKTIFRPPASDDWDCLIHLKPIIAARRHEALDLTDDVLAAFQTSTDHLDNSKKKLKPIKANKLPVLDLSHGNIAKPDNRLLLDFDAVNEYVAALRETFGELAYFFVDPHGGTVVTVVWKTAQFKTVVWDGEEECLTGGRMTEKEEKGKRRTALKLSPNIAAMVEDFRLLGKRFGLACSKFDRKSGKI</sequence>
<dbReference type="GO" id="GO:0032545">
    <property type="term" value="C:CURI complex"/>
    <property type="evidence" value="ECO:0007669"/>
    <property type="project" value="TreeGrafter"/>
</dbReference>
<dbReference type="AlphaFoldDB" id="A0A9X6NJT7"/>
<dbReference type="GO" id="GO:0034456">
    <property type="term" value="C:UTP-C complex"/>
    <property type="evidence" value="ECO:0007669"/>
    <property type="project" value="TreeGrafter"/>
</dbReference>
<comment type="subcellular location">
    <subcellularLocation>
        <location evidence="1">Nucleus</location>
        <location evidence="1">Nucleolus</location>
    </subcellularLocation>
</comment>
<keyword evidence="7" id="KW-1185">Reference proteome</keyword>
<gene>
    <name evidence="6" type="ORF">BV898_18677</name>
</gene>
<evidence type="ECO:0000259" key="5">
    <source>
        <dbReference type="Pfam" id="PF17407"/>
    </source>
</evidence>
<dbReference type="Pfam" id="PF17407">
    <property type="entry name" value="Nrap_D6"/>
    <property type="match status" value="1"/>
</dbReference>
<evidence type="ECO:0000259" key="2">
    <source>
        <dbReference type="Pfam" id="PF17404"/>
    </source>
</evidence>
<dbReference type="EMBL" id="MTYJ01000387">
    <property type="protein sequence ID" value="OWA54268.1"/>
    <property type="molecule type" value="Genomic_DNA"/>
</dbReference>
<dbReference type="Pfam" id="PF17404">
    <property type="entry name" value="Nrap_D3"/>
    <property type="match status" value="1"/>
</dbReference>
<feature type="domain" description="Nrap protein" evidence="4">
    <location>
        <begin position="386"/>
        <end position="537"/>
    </location>
</feature>
<feature type="domain" description="Nrap protein" evidence="5">
    <location>
        <begin position="541"/>
        <end position="702"/>
    </location>
</feature>
<evidence type="ECO:0000256" key="1">
    <source>
        <dbReference type="RuleBase" id="RU364032"/>
    </source>
</evidence>
<dbReference type="InterPro" id="IPR035371">
    <property type="entry name" value="Nrap_D6"/>
</dbReference>
<accession>A0A9X6NJT7</accession>
<dbReference type="OrthoDB" id="10251401at2759"/>
<dbReference type="Gene3D" id="3.30.70.3030">
    <property type="match status" value="1"/>
</dbReference>
<evidence type="ECO:0000313" key="7">
    <source>
        <dbReference type="Proteomes" id="UP000192578"/>
    </source>
</evidence>
<dbReference type="PANTHER" id="PTHR17972:SF0">
    <property type="entry name" value="NUCLEOLAR PROTEIN 6"/>
    <property type="match status" value="1"/>
</dbReference>
<dbReference type="Pfam" id="PF17405">
    <property type="entry name" value="Nrap_D4"/>
    <property type="match status" value="1"/>
</dbReference>
<evidence type="ECO:0000259" key="3">
    <source>
        <dbReference type="Pfam" id="PF17405"/>
    </source>
</evidence>
<comment type="caution">
    <text evidence="6">The sequence shown here is derived from an EMBL/GenBank/DDBJ whole genome shotgun (WGS) entry which is preliminary data.</text>
</comment>
<keyword evidence="1" id="KW-0539">Nucleus</keyword>
<dbReference type="Pfam" id="PF17406">
    <property type="entry name" value="Nrap_D5"/>
    <property type="match status" value="1"/>
</dbReference>
<protein>
    <recommendedName>
        <fullName evidence="1">Nucleolar protein 6</fullName>
    </recommendedName>
</protein>
<proteinExistence type="inferred from homology"/>
<dbReference type="PANTHER" id="PTHR17972">
    <property type="entry name" value="NUCLEOLAR RNA-ASSOCIATED PROTEIN"/>
    <property type="match status" value="1"/>
</dbReference>